<accession>A0A4Q1JYG8</accession>
<dbReference type="SUPFAM" id="SSF50969">
    <property type="entry name" value="YVTN repeat-like/Quinoprotein amine dehydrogenase"/>
    <property type="match status" value="1"/>
</dbReference>
<dbReference type="OrthoDB" id="7767370at2"/>
<dbReference type="RefSeq" id="WP_129470581.1">
    <property type="nucleotide sequence ID" value="NZ_SAWZ01000003.1"/>
</dbReference>
<name>A0A4Q1JYG8_9GAMM</name>
<dbReference type="InterPro" id="IPR015943">
    <property type="entry name" value="WD40/YVTN_repeat-like_dom_sf"/>
</dbReference>
<dbReference type="GO" id="GO:0016603">
    <property type="term" value="F:glutaminyl-peptide cyclotransferase activity"/>
    <property type="evidence" value="ECO:0007669"/>
    <property type="project" value="InterPro"/>
</dbReference>
<dbReference type="InterPro" id="IPR007788">
    <property type="entry name" value="QCT"/>
</dbReference>
<comment type="caution">
    <text evidence="2">The sequence shown here is derived from an EMBL/GenBank/DDBJ whole genome shotgun (WGS) entry which is preliminary data.</text>
</comment>
<dbReference type="Proteomes" id="UP000289784">
    <property type="component" value="Unassembled WGS sequence"/>
</dbReference>
<evidence type="ECO:0000256" key="1">
    <source>
        <dbReference type="SAM" id="SignalP"/>
    </source>
</evidence>
<sequence length="262" mass="28777">MTPRSILVPLLALAHLLAAPAPHAQAELPVRGVTVVKTYPHDTAAYTEGLFVLKGQLYESTGEIGASSIRRVDLASGKVLQQADTPPPYYGEGIIAAGDRLVQLTWRNRGGFIYDLASFKPLGVFTYEGEGWALTSDGKSLYMSDGTPTIRKLDPQTLKQTGQIQVTAEGKPLKNLNELEWVKGELWANVWLTSRIARIDPTSGKVLGWVELAPLVPKPAELKDPGNDVANGIAYDAERDKLYVTGKRWPRLYEIKLKRSGR</sequence>
<dbReference type="EMBL" id="SAWZ01000003">
    <property type="protein sequence ID" value="RXR06474.1"/>
    <property type="molecule type" value="Genomic_DNA"/>
</dbReference>
<gene>
    <name evidence="2" type="ORF">EPA99_07450</name>
</gene>
<dbReference type="Pfam" id="PF05096">
    <property type="entry name" value="Glu_cyclase_2"/>
    <property type="match status" value="1"/>
</dbReference>
<protein>
    <submittedName>
        <fullName evidence="2">Glutaminyl-peptide cyclotransferase</fullName>
    </submittedName>
</protein>
<dbReference type="InterPro" id="IPR011044">
    <property type="entry name" value="Quino_amine_DH_bsu"/>
</dbReference>
<dbReference type="Gene3D" id="2.130.10.10">
    <property type="entry name" value="YVTN repeat-like/Quinoprotein amine dehydrogenase"/>
    <property type="match status" value="1"/>
</dbReference>
<organism evidence="2 3">
    <name type="scientific">Pseudoxanthomonas composti</name>
    <dbReference type="NCBI Taxonomy" id="2137479"/>
    <lineage>
        <taxon>Bacteria</taxon>
        <taxon>Pseudomonadati</taxon>
        <taxon>Pseudomonadota</taxon>
        <taxon>Gammaproteobacteria</taxon>
        <taxon>Lysobacterales</taxon>
        <taxon>Lysobacteraceae</taxon>
        <taxon>Pseudoxanthomonas</taxon>
    </lineage>
</organism>
<proteinExistence type="predicted"/>
<keyword evidence="2" id="KW-0808">Transferase</keyword>
<reference evidence="2 3" key="1">
    <citation type="submission" date="2019-01" db="EMBL/GenBank/DDBJ databases">
        <title>Pseudoxanthomonas composti sp. nov., isolated from compost.</title>
        <authorList>
            <person name="Yang G."/>
        </authorList>
    </citation>
    <scope>NUCLEOTIDE SEQUENCE [LARGE SCALE GENOMIC DNA]</scope>
    <source>
        <strain evidence="2 3">GSS15</strain>
    </source>
</reference>
<feature type="chain" id="PRO_5020647347" evidence="1">
    <location>
        <begin position="27"/>
        <end position="262"/>
    </location>
</feature>
<keyword evidence="1" id="KW-0732">Signal</keyword>
<evidence type="ECO:0000313" key="2">
    <source>
        <dbReference type="EMBL" id="RXR06474.1"/>
    </source>
</evidence>
<dbReference type="PANTHER" id="PTHR31270">
    <property type="entry name" value="GLUTAMINYL-PEPTIDE CYCLOTRANSFERASE"/>
    <property type="match status" value="1"/>
</dbReference>
<dbReference type="AlphaFoldDB" id="A0A4Q1JYG8"/>
<evidence type="ECO:0000313" key="3">
    <source>
        <dbReference type="Proteomes" id="UP000289784"/>
    </source>
</evidence>
<keyword evidence="3" id="KW-1185">Reference proteome</keyword>
<feature type="signal peptide" evidence="1">
    <location>
        <begin position="1"/>
        <end position="26"/>
    </location>
</feature>
<dbReference type="PANTHER" id="PTHR31270:SF1">
    <property type="entry name" value="GLUTAMINYL-PEPTIDE CYCLOTRANSFERASE"/>
    <property type="match status" value="1"/>
</dbReference>